<sequence length="711" mass="78651">MVATHSHPRRPSAAAAAAAGSLGRTSGRTKRRSSLRRQSEKVTPTASTSATRHAANQKRAKSISAGASVHQQQQNRRPSAPAVVMTEPPRLSIADRFMASGYSNSSTPVLSQTPPLPTPTTTQKCSPSVSTTLSSSTLSDIPTIGSNSRLSVANRFMNTNNASSSTNSMQSIQQYRERSHSSFSGKTLNNTNNSSNTSTADPVPGRLTIASAFMKSSSTLTPTTPDTTRSRAASFADELDMGVIHGNIRATSARKPSQVHPLEQQPSRSTLFDDNTTSFLNLDLSLSPSSASSSVLNNLDPPRGRNSRPFGSQDTLVHHHMQQQQQQQQKKPIYAQFIESEKNATIDNQSFSLGDYFVDSPVAEDKRTITMSDDYSTKHGGYDDYDDIEIGHYGHKYYQDERQWDYHDDEGEEEHDYDDEEKASYDTRNMSPAGSTAKLNSKKKPSSSDDDDHEHRSRGFWIGCCFVSCGQRPSRRTIEQRQKQKREKEIEQQQQQQESLAKKRGCGRRGWVFFTFLSLIVAVLIAYFLWPRTPLMRIEGASLTTPAKITETRQGVMVGNVAFESEWLVNITVDNRQNHIPTRLVQIQALAKDALTGLIIGKGLHNDDPNPEHIVLAPNAISTIQLPIRVDYQARDSTDTTFVDLSKACSPQHMIPFNTPENSVSTANTNQREALPLHFWITLHFFGLDWLGYKPTVIATPATGGFACPQS</sequence>
<feature type="compositionally biased region" description="Acidic residues" evidence="1">
    <location>
        <begin position="409"/>
        <end position="421"/>
    </location>
</feature>
<reference evidence="3" key="1">
    <citation type="submission" date="2014-09" db="EMBL/GenBank/DDBJ databases">
        <title>Draft genome sequence of an oleaginous Mucoromycotina fungus Mucor ambiguus NBRC6742.</title>
        <authorList>
            <person name="Takeda I."/>
            <person name="Yamane N."/>
            <person name="Morita T."/>
            <person name="Tamano K."/>
            <person name="Machida M."/>
            <person name="Baker S."/>
            <person name="Koike H."/>
        </authorList>
    </citation>
    <scope>NUCLEOTIDE SEQUENCE</scope>
    <source>
        <strain evidence="3">NBRC 6742</strain>
    </source>
</reference>
<feature type="compositionally biased region" description="Low complexity" evidence="1">
    <location>
        <begin position="105"/>
        <end position="140"/>
    </location>
</feature>
<feature type="region of interest" description="Disordered" evidence="1">
    <location>
        <begin position="103"/>
        <end position="140"/>
    </location>
</feature>
<feature type="region of interest" description="Disordered" evidence="1">
    <location>
        <begin position="251"/>
        <end position="274"/>
    </location>
</feature>
<evidence type="ECO:0000313" key="4">
    <source>
        <dbReference type="Proteomes" id="UP000053815"/>
    </source>
</evidence>
<feature type="compositionally biased region" description="Polar residues" evidence="1">
    <location>
        <begin position="41"/>
        <end position="51"/>
    </location>
</feature>
<dbReference type="Proteomes" id="UP000053815">
    <property type="component" value="Unassembled WGS sequence"/>
</dbReference>
<feature type="compositionally biased region" description="Polar residues" evidence="1">
    <location>
        <begin position="264"/>
        <end position="274"/>
    </location>
</feature>
<accession>A0A0C9MFS6</accession>
<feature type="transmembrane region" description="Helical" evidence="2">
    <location>
        <begin position="511"/>
        <end position="530"/>
    </location>
</feature>
<feature type="compositionally biased region" description="Low complexity" evidence="1">
    <location>
        <begin position="189"/>
        <end position="199"/>
    </location>
</feature>
<dbReference type="EMBL" id="DF836565">
    <property type="protein sequence ID" value="GAN09586.1"/>
    <property type="molecule type" value="Genomic_DNA"/>
</dbReference>
<keyword evidence="2" id="KW-0472">Membrane</keyword>
<feature type="compositionally biased region" description="Low complexity" evidence="1">
    <location>
        <begin position="159"/>
        <end position="168"/>
    </location>
</feature>
<feature type="region of interest" description="Disordered" evidence="1">
    <location>
        <begin position="477"/>
        <end position="501"/>
    </location>
</feature>
<feature type="region of interest" description="Disordered" evidence="1">
    <location>
        <begin position="159"/>
        <end position="204"/>
    </location>
</feature>
<dbReference type="AlphaFoldDB" id="A0A0C9MFS6"/>
<evidence type="ECO:0000313" key="3">
    <source>
        <dbReference type="EMBL" id="GAN09586.1"/>
    </source>
</evidence>
<organism evidence="3">
    <name type="scientific">Mucor ambiguus</name>
    <dbReference type="NCBI Taxonomy" id="91626"/>
    <lineage>
        <taxon>Eukaryota</taxon>
        <taxon>Fungi</taxon>
        <taxon>Fungi incertae sedis</taxon>
        <taxon>Mucoromycota</taxon>
        <taxon>Mucoromycotina</taxon>
        <taxon>Mucoromycetes</taxon>
        <taxon>Mucorales</taxon>
        <taxon>Mucorineae</taxon>
        <taxon>Mucoraceae</taxon>
        <taxon>Mucor</taxon>
    </lineage>
</organism>
<keyword evidence="2" id="KW-0812">Transmembrane</keyword>
<protein>
    <submittedName>
        <fullName evidence="3">Uncharacterized protein</fullName>
    </submittedName>
</protein>
<name>A0A0C9MFS6_9FUNG</name>
<feature type="region of interest" description="Disordered" evidence="1">
    <location>
        <begin position="409"/>
        <end position="455"/>
    </location>
</feature>
<feature type="compositionally biased region" description="Polar residues" evidence="1">
    <location>
        <begin position="426"/>
        <end position="439"/>
    </location>
</feature>
<proteinExistence type="predicted"/>
<feature type="compositionally biased region" description="Basic residues" evidence="1">
    <location>
        <begin position="1"/>
        <end position="10"/>
    </location>
</feature>
<feature type="compositionally biased region" description="Basic and acidic residues" evidence="1">
    <location>
        <begin position="477"/>
        <end position="491"/>
    </location>
</feature>
<keyword evidence="4" id="KW-1185">Reference proteome</keyword>
<dbReference type="OrthoDB" id="2271567at2759"/>
<feature type="region of interest" description="Disordered" evidence="1">
    <location>
        <begin position="288"/>
        <end position="331"/>
    </location>
</feature>
<evidence type="ECO:0000256" key="2">
    <source>
        <dbReference type="SAM" id="Phobius"/>
    </source>
</evidence>
<gene>
    <name evidence="3" type="ORF">MAM1_0276d09116</name>
</gene>
<feature type="region of interest" description="Disordered" evidence="1">
    <location>
        <begin position="1"/>
        <end position="85"/>
    </location>
</feature>
<keyword evidence="2" id="KW-1133">Transmembrane helix</keyword>
<evidence type="ECO:0000256" key="1">
    <source>
        <dbReference type="SAM" id="MobiDB-lite"/>
    </source>
</evidence>
<feature type="compositionally biased region" description="Low complexity" evidence="1">
    <location>
        <begin position="13"/>
        <end position="26"/>
    </location>
</feature>
<feature type="compositionally biased region" description="Low complexity" evidence="1">
    <location>
        <begin position="288"/>
        <end position="299"/>
    </location>
</feature>